<dbReference type="STRING" id="330214.NIDE0872"/>
<feature type="transmembrane region" description="Helical" evidence="7">
    <location>
        <begin position="87"/>
        <end position="110"/>
    </location>
</feature>
<dbReference type="OrthoDB" id="9781411at2"/>
<evidence type="ECO:0000256" key="4">
    <source>
        <dbReference type="ARBA" id="ARBA00022692"/>
    </source>
</evidence>
<keyword evidence="5 7" id="KW-1133">Transmembrane helix</keyword>
<keyword evidence="3" id="KW-0813">Transport</keyword>
<dbReference type="AlphaFoldDB" id="D8PBM9"/>
<dbReference type="KEGG" id="nde:NIDE0872"/>
<dbReference type="GO" id="GO:0015297">
    <property type="term" value="F:antiporter activity"/>
    <property type="evidence" value="ECO:0007669"/>
    <property type="project" value="InterPro"/>
</dbReference>
<protein>
    <submittedName>
        <fullName evidence="9">Uncharacterized monovalent cation:proton antiporter, CPA2 family</fullName>
    </submittedName>
</protein>
<feature type="transmembrane region" description="Helical" evidence="7">
    <location>
        <begin position="273"/>
        <end position="292"/>
    </location>
</feature>
<sequence length="578" mass="61280">MTPDPIFFRDLAYVFVAAVIGGASAYLLRQPLILGYVFGGILISPFTPGPSISDVHSFELFAEIGVILLMFCIGIEFSLNDLLRVRWVALLGGPLGIFLSILLAVGLGHVVGWSGIQSVVIGSVVSVASTMVLARLLLDSGDLRAKHGRVMIGITLVEDLAVVVLTVLLPALGALEPGRFATIGKALWLAVLILVPFAYLAAKAIPPLLTRIAKTQNAELFLLVALSLGIGTAAVTQMAGLSLALGAFLAGLIISGSEYGHETLARLLSLRDAFVALFFVTIGVLIDPRVVWANLPLLGLMLGLIIVGKFVIWTLVVRLFRYAWGTALLVGAGLTQIGEFSFVLVQVAKTAGHVSEDVYNATLAASLLSILLNAPLVRYAPGWIATLHFKMGRAALPIQGGVPEDQAGHVVLCGFGRMGSAVGLALDHFQLPYTVIERDPDIVRQLRRRGISCVYGDASQTELLKAAGAQHAALVIVALPVIHETSLTVRRFRGLNEKIPLLARAHGFREAEDLKAVGATEVILPEVEGAHTLIRHAFQALKISKSSILDYLKSCQAFRSSGEGPDAGNVEAGKAGAG</sequence>
<dbReference type="eggNOG" id="COG1226">
    <property type="taxonomic scope" value="Bacteria"/>
</dbReference>
<feature type="transmembrane region" description="Helical" evidence="7">
    <location>
        <begin position="150"/>
        <end position="174"/>
    </location>
</feature>
<dbReference type="Pfam" id="PF00999">
    <property type="entry name" value="Na_H_Exchanger"/>
    <property type="match status" value="1"/>
</dbReference>
<gene>
    <name evidence="9" type="primary">ybaL</name>
    <name evidence="9" type="ORF">NIDE0872</name>
</gene>
<dbReference type="Proteomes" id="UP000001660">
    <property type="component" value="Chromosome"/>
</dbReference>
<feature type="transmembrane region" description="Helical" evidence="7">
    <location>
        <begin position="6"/>
        <end position="28"/>
    </location>
</feature>
<dbReference type="PROSITE" id="PS51201">
    <property type="entry name" value="RCK_N"/>
    <property type="match status" value="1"/>
</dbReference>
<dbReference type="PANTHER" id="PTHR42751:SF3">
    <property type="entry name" value="SODIUM_GLUTAMATE SYMPORTER"/>
    <property type="match status" value="1"/>
</dbReference>
<dbReference type="eggNOG" id="COG0475">
    <property type="taxonomic scope" value="Bacteria"/>
</dbReference>
<dbReference type="InterPro" id="IPR006153">
    <property type="entry name" value="Cation/H_exchanger_TM"/>
</dbReference>
<evidence type="ECO:0000256" key="5">
    <source>
        <dbReference type="ARBA" id="ARBA00022989"/>
    </source>
</evidence>
<feature type="transmembrane region" description="Helical" evidence="7">
    <location>
        <begin position="327"/>
        <end position="347"/>
    </location>
</feature>
<evidence type="ECO:0000256" key="7">
    <source>
        <dbReference type="SAM" id="Phobius"/>
    </source>
</evidence>
<dbReference type="Pfam" id="PF02254">
    <property type="entry name" value="TrkA_N"/>
    <property type="match status" value="1"/>
</dbReference>
<name>D8PBM9_9BACT</name>
<feature type="transmembrane region" description="Helical" evidence="7">
    <location>
        <begin position="298"/>
        <end position="320"/>
    </location>
</feature>
<dbReference type="InterPro" id="IPR036291">
    <property type="entry name" value="NAD(P)-bd_dom_sf"/>
</dbReference>
<feature type="transmembrane region" description="Helical" evidence="7">
    <location>
        <begin position="217"/>
        <end position="235"/>
    </location>
</feature>
<feature type="transmembrane region" description="Helical" evidence="7">
    <location>
        <begin position="33"/>
        <end position="52"/>
    </location>
</feature>
<keyword evidence="6 7" id="KW-0472">Membrane</keyword>
<feature type="transmembrane region" description="Helical" evidence="7">
    <location>
        <begin position="116"/>
        <end position="138"/>
    </location>
</feature>
<evidence type="ECO:0000256" key="3">
    <source>
        <dbReference type="ARBA" id="ARBA00022448"/>
    </source>
</evidence>
<evidence type="ECO:0000313" key="9">
    <source>
        <dbReference type="EMBL" id="CBK40638.1"/>
    </source>
</evidence>
<evidence type="ECO:0000259" key="8">
    <source>
        <dbReference type="PROSITE" id="PS51201"/>
    </source>
</evidence>
<feature type="transmembrane region" description="Helical" evidence="7">
    <location>
        <begin position="359"/>
        <end position="380"/>
    </location>
</feature>
<evidence type="ECO:0000313" key="10">
    <source>
        <dbReference type="Proteomes" id="UP000001660"/>
    </source>
</evidence>
<dbReference type="Gene3D" id="1.20.1530.20">
    <property type="match status" value="1"/>
</dbReference>
<dbReference type="PANTHER" id="PTHR42751">
    <property type="entry name" value="SODIUM/HYDROGEN EXCHANGER FAMILY/TRKA DOMAIN PROTEIN"/>
    <property type="match status" value="1"/>
</dbReference>
<evidence type="ECO:0000256" key="1">
    <source>
        <dbReference type="ARBA" id="ARBA00004141"/>
    </source>
</evidence>
<dbReference type="SUPFAM" id="SSF51735">
    <property type="entry name" value="NAD(P)-binding Rossmann-fold domains"/>
    <property type="match status" value="1"/>
</dbReference>
<dbReference type="GO" id="GO:0016020">
    <property type="term" value="C:membrane"/>
    <property type="evidence" value="ECO:0007669"/>
    <property type="project" value="UniProtKB-SubCell"/>
</dbReference>
<accession>D8PBM9</accession>
<feature type="transmembrane region" description="Helical" evidence="7">
    <location>
        <begin position="186"/>
        <end position="205"/>
    </location>
</feature>
<comment type="similarity">
    <text evidence="2">Belongs to the monovalent cation:proton antiporter 2 (CPA2) transporter (TC 2.A.37) family.</text>
</comment>
<dbReference type="EMBL" id="FP929003">
    <property type="protein sequence ID" value="CBK40638.1"/>
    <property type="molecule type" value="Genomic_DNA"/>
</dbReference>
<comment type="subcellular location">
    <subcellularLocation>
        <location evidence="1">Membrane</location>
        <topology evidence="1">Multi-pass membrane protein</topology>
    </subcellularLocation>
</comment>
<keyword evidence="10" id="KW-1185">Reference proteome</keyword>
<reference evidence="9 10" key="1">
    <citation type="journal article" date="2010" name="Proc. Natl. Acad. Sci. U.S.A.">
        <title>A Nitrospira metagenome illuminates the physiology and evolution of globally important nitrite-oxidizing bacteria.</title>
        <authorList>
            <person name="Lucker S."/>
            <person name="Wagner M."/>
            <person name="Maixner F."/>
            <person name="Pelletier E."/>
            <person name="Koch H."/>
            <person name="Vacherie B."/>
            <person name="Rattei T."/>
            <person name="Sinninghe Damste J."/>
            <person name="Spieck E."/>
            <person name="Le Paslier D."/>
            <person name="Daims H."/>
        </authorList>
    </citation>
    <scope>NUCLEOTIDE SEQUENCE [LARGE SCALE GENOMIC DNA]</scope>
</reference>
<dbReference type="GO" id="GO:1902600">
    <property type="term" value="P:proton transmembrane transport"/>
    <property type="evidence" value="ECO:0007669"/>
    <property type="project" value="InterPro"/>
</dbReference>
<dbReference type="InterPro" id="IPR038770">
    <property type="entry name" value="Na+/solute_symporter_sf"/>
</dbReference>
<organism evidence="9 10">
    <name type="scientific">Nitrospira defluvii</name>
    <dbReference type="NCBI Taxonomy" id="330214"/>
    <lineage>
        <taxon>Bacteria</taxon>
        <taxon>Pseudomonadati</taxon>
        <taxon>Nitrospirota</taxon>
        <taxon>Nitrospiria</taxon>
        <taxon>Nitrospirales</taxon>
        <taxon>Nitrospiraceae</taxon>
        <taxon>Nitrospira</taxon>
    </lineage>
</organism>
<keyword evidence="4 7" id="KW-0812">Transmembrane</keyword>
<dbReference type="Gene3D" id="3.40.50.720">
    <property type="entry name" value="NAD(P)-binding Rossmann-like Domain"/>
    <property type="match status" value="1"/>
</dbReference>
<feature type="domain" description="RCK N-terminal" evidence="8">
    <location>
        <begin position="407"/>
        <end position="524"/>
    </location>
</feature>
<dbReference type="GO" id="GO:0006813">
    <property type="term" value="P:potassium ion transport"/>
    <property type="evidence" value="ECO:0007669"/>
    <property type="project" value="InterPro"/>
</dbReference>
<dbReference type="InterPro" id="IPR003148">
    <property type="entry name" value="RCK_N"/>
</dbReference>
<evidence type="ECO:0000256" key="2">
    <source>
        <dbReference type="ARBA" id="ARBA00005551"/>
    </source>
</evidence>
<proteinExistence type="inferred from homology"/>
<feature type="transmembrane region" description="Helical" evidence="7">
    <location>
        <begin position="58"/>
        <end position="75"/>
    </location>
</feature>
<dbReference type="HOGENOM" id="CLU_005126_9_0_0"/>
<evidence type="ECO:0000256" key="6">
    <source>
        <dbReference type="ARBA" id="ARBA00023136"/>
    </source>
</evidence>